<protein>
    <submittedName>
        <fullName evidence="1">Uncharacterized protein</fullName>
    </submittedName>
</protein>
<evidence type="ECO:0000313" key="1">
    <source>
        <dbReference type="EMBL" id="KAJ1345536.1"/>
    </source>
</evidence>
<name>A0AAD5QFU2_PARTN</name>
<evidence type="ECO:0000313" key="2">
    <source>
        <dbReference type="Proteomes" id="UP001196413"/>
    </source>
</evidence>
<dbReference type="EMBL" id="JAHQIW010000011">
    <property type="protein sequence ID" value="KAJ1345536.1"/>
    <property type="molecule type" value="Genomic_DNA"/>
</dbReference>
<dbReference type="Proteomes" id="UP001196413">
    <property type="component" value="Unassembled WGS sequence"/>
</dbReference>
<gene>
    <name evidence="1" type="ORF">KIN20_000092</name>
</gene>
<organism evidence="1 2">
    <name type="scientific">Parelaphostrongylus tenuis</name>
    <name type="common">Meningeal worm</name>
    <dbReference type="NCBI Taxonomy" id="148309"/>
    <lineage>
        <taxon>Eukaryota</taxon>
        <taxon>Metazoa</taxon>
        <taxon>Ecdysozoa</taxon>
        <taxon>Nematoda</taxon>
        <taxon>Chromadorea</taxon>
        <taxon>Rhabditida</taxon>
        <taxon>Rhabditina</taxon>
        <taxon>Rhabditomorpha</taxon>
        <taxon>Strongyloidea</taxon>
        <taxon>Metastrongylidae</taxon>
        <taxon>Parelaphostrongylus</taxon>
    </lineage>
</organism>
<dbReference type="AlphaFoldDB" id="A0AAD5QFU2"/>
<sequence>MHGYIWSLNLPIDVDMSEKSAGAIVYHQLEQVGYRERLLLIVAQVASTALLLM</sequence>
<keyword evidence="2" id="KW-1185">Reference proteome</keyword>
<reference evidence="1" key="1">
    <citation type="submission" date="2021-06" db="EMBL/GenBank/DDBJ databases">
        <title>Parelaphostrongylus tenuis whole genome reference sequence.</title>
        <authorList>
            <person name="Garwood T.J."/>
            <person name="Larsen P.A."/>
            <person name="Fountain-Jones N.M."/>
            <person name="Garbe J.R."/>
            <person name="Macchietto M.G."/>
            <person name="Kania S.A."/>
            <person name="Gerhold R.W."/>
            <person name="Richards J.E."/>
            <person name="Wolf T.M."/>
        </authorList>
    </citation>
    <scope>NUCLEOTIDE SEQUENCE</scope>
    <source>
        <strain evidence="1">MNPRO001-30</strain>
        <tissue evidence="1">Meninges</tissue>
    </source>
</reference>
<comment type="caution">
    <text evidence="1">The sequence shown here is derived from an EMBL/GenBank/DDBJ whole genome shotgun (WGS) entry which is preliminary data.</text>
</comment>
<proteinExistence type="predicted"/>
<accession>A0AAD5QFU2</accession>